<feature type="chain" id="PRO_5022187107" description="Secreted protein" evidence="1">
    <location>
        <begin position="25"/>
        <end position="173"/>
    </location>
</feature>
<feature type="signal peptide" evidence="1">
    <location>
        <begin position="1"/>
        <end position="24"/>
    </location>
</feature>
<evidence type="ECO:0008006" key="4">
    <source>
        <dbReference type="Google" id="ProtNLM"/>
    </source>
</evidence>
<name>A0A518JSI0_9BACT</name>
<evidence type="ECO:0000313" key="2">
    <source>
        <dbReference type="EMBL" id="QDV68503.1"/>
    </source>
</evidence>
<dbReference type="RefSeq" id="WP_145094462.1">
    <property type="nucleotide sequence ID" value="NZ_CP036348.1"/>
</dbReference>
<protein>
    <recommendedName>
        <fullName evidence="4">Secreted protein</fullName>
    </recommendedName>
</protein>
<sequence precursor="true">MFRKSIAPVVSFGLSLAIAASAQAQETDSELFRVTVPSTLSITAPSATVSQIHDETDNDQVFPIQRWLVTANNTGGAMAVFTTDQAFTHTLDSNYKRDAYLTLAKASGDAWTVTNGSATTNYGSSLEEVSVTAESFTPGAANFDIGVSLVEETFTDLAAGDYELTVTGTLTAK</sequence>
<organism evidence="2 3">
    <name type="scientific">Rosistilla carotiformis</name>
    <dbReference type="NCBI Taxonomy" id="2528017"/>
    <lineage>
        <taxon>Bacteria</taxon>
        <taxon>Pseudomonadati</taxon>
        <taxon>Planctomycetota</taxon>
        <taxon>Planctomycetia</taxon>
        <taxon>Pirellulales</taxon>
        <taxon>Pirellulaceae</taxon>
        <taxon>Rosistilla</taxon>
    </lineage>
</organism>
<dbReference type="OrthoDB" id="275334at2"/>
<keyword evidence="1" id="KW-0732">Signal</keyword>
<dbReference type="Proteomes" id="UP000315082">
    <property type="component" value="Chromosome"/>
</dbReference>
<reference evidence="2 3" key="1">
    <citation type="submission" date="2019-02" db="EMBL/GenBank/DDBJ databases">
        <title>Deep-cultivation of Planctomycetes and their phenomic and genomic characterization uncovers novel biology.</title>
        <authorList>
            <person name="Wiegand S."/>
            <person name="Jogler M."/>
            <person name="Boedeker C."/>
            <person name="Pinto D."/>
            <person name="Vollmers J."/>
            <person name="Rivas-Marin E."/>
            <person name="Kohn T."/>
            <person name="Peeters S.H."/>
            <person name="Heuer A."/>
            <person name="Rast P."/>
            <person name="Oberbeckmann S."/>
            <person name="Bunk B."/>
            <person name="Jeske O."/>
            <person name="Meyerdierks A."/>
            <person name="Storesund J.E."/>
            <person name="Kallscheuer N."/>
            <person name="Luecker S."/>
            <person name="Lage O.M."/>
            <person name="Pohl T."/>
            <person name="Merkel B.J."/>
            <person name="Hornburger P."/>
            <person name="Mueller R.-W."/>
            <person name="Bruemmer F."/>
            <person name="Labrenz M."/>
            <person name="Spormann A.M."/>
            <person name="Op den Camp H."/>
            <person name="Overmann J."/>
            <person name="Amann R."/>
            <person name="Jetten M.S.M."/>
            <person name="Mascher T."/>
            <person name="Medema M.H."/>
            <person name="Devos D.P."/>
            <person name="Kaster A.-K."/>
            <person name="Ovreas L."/>
            <person name="Rohde M."/>
            <person name="Galperin M.Y."/>
            <person name="Jogler C."/>
        </authorList>
    </citation>
    <scope>NUCLEOTIDE SEQUENCE [LARGE SCALE GENOMIC DNA]</scope>
    <source>
        <strain evidence="2 3">Poly24</strain>
    </source>
</reference>
<evidence type="ECO:0000256" key="1">
    <source>
        <dbReference type="SAM" id="SignalP"/>
    </source>
</evidence>
<dbReference type="KEGG" id="rcf:Poly24_22120"/>
<evidence type="ECO:0000313" key="3">
    <source>
        <dbReference type="Proteomes" id="UP000315082"/>
    </source>
</evidence>
<keyword evidence="3" id="KW-1185">Reference proteome</keyword>
<dbReference type="AlphaFoldDB" id="A0A518JSI0"/>
<proteinExistence type="predicted"/>
<gene>
    <name evidence="2" type="ORF">Poly24_22120</name>
</gene>
<dbReference type="EMBL" id="CP036348">
    <property type="protein sequence ID" value="QDV68503.1"/>
    <property type="molecule type" value="Genomic_DNA"/>
</dbReference>
<accession>A0A518JSI0</accession>